<dbReference type="InterPro" id="IPR011990">
    <property type="entry name" value="TPR-like_helical_dom_sf"/>
</dbReference>
<dbReference type="Gene3D" id="3.40.50.2300">
    <property type="match status" value="1"/>
</dbReference>
<evidence type="ECO:0000259" key="2">
    <source>
        <dbReference type="PROSITE" id="PS50110"/>
    </source>
</evidence>
<evidence type="ECO:0000256" key="1">
    <source>
        <dbReference type="PROSITE-ProRule" id="PRU00169"/>
    </source>
</evidence>
<dbReference type="RefSeq" id="WP_017089178.1">
    <property type="nucleotide sequence ID" value="NZ_MCWO01000415.1"/>
</dbReference>
<dbReference type="GO" id="GO:0000160">
    <property type="term" value="P:phosphorelay signal transduction system"/>
    <property type="evidence" value="ECO:0007669"/>
    <property type="project" value="InterPro"/>
</dbReference>
<accession>A0A2T5ERT4</accession>
<protein>
    <submittedName>
        <fullName evidence="3">Response regulator</fullName>
    </submittedName>
</protein>
<dbReference type="Gene3D" id="1.25.40.10">
    <property type="entry name" value="Tetratricopeptide repeat domain"/>
    <property type="match status" value="1"/>
</dbReference>
<dbReference type="SUPFAM" id="SSF52172">
    <property type="entry name" value="CheY-like"/>
    <property type="match status" value="1"/>
</dbReference>
<dbReference type="InterPro" id="IPR014460">
    <property type="entry name" value="Sig_transdc_resp-reg_VieB"/>
</dbReference>
<keyword evidence="1" id="KW-0597">Phosphoprotein</keyword>
<comment type="caution">
    <text evidence="3">The sequence shown here is derived from an EMBL/GenBank/DDBJ whole genome shotgun (WGS) entry which is preliminary data.</text>
</comment>
<dbReference type="PIRSF" id="PIRSF011521">
    <property type="entry name" value="VieB"/>
    <property type="match status" value="1"/>
</dbReference>
<gene>
    <name evidence="3" type="ORF">CWO07_18515</name>
</gene>
<evidence type="ECO:0000313" key="3">
    <source>
        <dbReference type="EMBL" id="PTP28536.1"/>
    </source>
</evidence>
<organism evidence="3 4">
    <name type="scientific">Vibrio splendidus</name>
    <dbReference type="NCBI Taxonomy" id="29497"/>
    <lineage>
        <taxon>Bacteria</taxon>
        <taxon>Pseudomonadati</taxon>
        <taxon>Pseudomonadota</taxon>
        <taxon>Gammaproteobacteria</taxon>
        <taxon>Vibrionales</taxon>
        <taxon>Vibrionaceae</taxon>
        <taxon>Vibrio</taxon>
    </lineage>
</organism>
<name>A0A2T5ERT4_VIBSP</name>
<dbReference type="InterPro" id="IPR001789">
    <property type="entry name" value="Sig_transdc_resp-reg_receiver"/>
</dbReference>
<feature type="domain" description="Response regulatory" evidence="2">
    <location>
        <begin position="7"/>
        <end position="128"/>
    </location>
</feature>
<dbReference type="AlphaFoldDB" id="A0A2T5ERT4"/>
<dbReference type="SMART" id="SM00448">
    <property type="entry name" value="REC"/>
    <property type="match status" value="1"/>
</dbReference>
<dbReference type="Pfam" id="PF00072">
    <property type="entry name" value="Response_reg"/>
    <property type="match status" value="1"/>
</dbReference>
<dbReference type="PROSITE" id="PS50110">
    <property type="entry name" value="RESPONSE_REGULATORY"/>
    <property type="match status" value="1"/>
</dbReference>
<dbReference type="InterPro" id="IPR052048">
    <property type="entry name" value="ST_Response_Regulator"/>
</dbReference>
<dbReference type="SUPFAM" id="SSF48452">
    <property type="entry name" value="TPR-like"/>
    <property type="match status" value="1"/>
</dbReference>
<dbReference type="InterPro" id="IPR011006">
    <property type="entry name" value="CheY-like_superfamily"/>
</dbReference>
<evidence type="ECO:0000313" key="4">
    <source>
        <dbReference type="Proteomes" id="UP000244197"/>
    </source>
</evidence>
<dbReference type="Proteomes" id="UP000244197">
    <property type="component" value="Unassembled WGS sequence"/>
</dbReference>
<feature type="modified residue" description="4-aspartylphosphate" evidence="1">
    <location>
        <position position="59"/>
    </location>
</feature>
<reference evidence="3 4" key="1">
    <citation type="submission" date="2017-11" db="EMBL/GenBank/DDBJ databases">
        <title>Population delineation of vibrios coincides with oyster pathogenicity.</title>
        <authorList>
            <person name="Bruto M."/>
            <person name="Labreuche Y."/>
            <person name="James A."/>
            <person name="Piel D."/>
            <person name="Chenivesse S."/>
            <person name="Petton B."/>
            <person name="Polz M.F."/>
            <person name="Le Roux F."/>
        </authorList>
    </citation>
    <scope>NUCLEOTIDE SEQUENCE [LARGE SCALE GENOMIC DNA]</scope>
    <source>
        <strain evidence="3 4">FF_144</strain>
    </source>
</reference>
<dbReference type="PANTHER" id="PTHR43228:SF1">
    <property type="entry name" value="TWO-COMPONENT RESPONSE REGULATOR ARR22"/>
    <property type="match status" value="1"/>
</dbReference>
<dbReference type="PANTHER" id="PTHR43228">
    <property type="entry name" value="TWO-COMPONENT RESPONSE REGULATOR"/>
    <property type="match status" value="1"/>
</dbReference>
<sequence>MRLNQLQVLIVDDAPIVLSTIRNMLIYIGFYEKNIFLSTSPKVAISLVNETSFDVIICDYNFGEGMNGKQLFEELKQTRMLKDDGVFILVTGENSALSIRPIIELRPDNYLLKPFNRETLKLRITASIRKKKTLEEIYNADRAHLYQEGLEHCEALSHFHPEYFSTIEQFRGHFLSKLELFDEAKIVYESAMAEGNFDWAQAGLANSLANLGQQTEANQIISTLIKNAPSNTLYRDEAAHVSLLSNRIPAAIAHFKLASKLTPGNSDRELAIANLCLSVNDSETALKHYQNYIHFNKDTFRDNVLMKLNHVRFLLYSASDDINKQQKLEQVNFILSKVWEEQIPEIHCDLALIAAHISFEKKEYKKSINLLTDLHNGNQFREFSTIYHHAWLLDKMSCECEFKIAVQRSKILIIKTESSAIISSQMTMLNELNSQNHRKIRWLKEQNITIEKAQSNYKALLTIYLNIQERTPVIKKVCMNIIKLLTLAWPSSIGSKQVNTIIKECDEVILQLYTAQELYDMDYLRFYSKAISMCRNIETNRL</sequence>
<dbReference type="EMBL" id="PIFK01000041">
    <property type="protein sequence ID" value="PTP28536.1"/>
    <property type="molecule type" value="Genomic_DNA"/>
</dbReference>
<proteinExistence type="predicted"/>